<dbReference type="Gene3D" id="2.30.170.40">
    <property type="entry name" value="Ribosomal protein L28/L24"/>
    <property type="match status" value="1"/>
</dbReference>
<dbReference type="InterPro" id="IPR037147">
    <property type="entry name" value="Ribosomal_bL28_sf"/>
</dbReference>
<evidence type="ECO:0000256" key="5">
    <source>
        <dbReference type="ARBA" id="ARBA00037226"/>
    </source>
</evidence>
<dbReference type="PANTHER" id="PTHR13528:SF2">
    <property type="entry name" value="LARGE RIBOSOMAL SUBUNIT PROTEIN BL28M"/>
    <property type="match status" value="1"/>
</dbReference>
<keyword evidence="3" id="KW-0687">Ribonucleoprotein</keyword>
<dbReference type="GO" id="GO:0005762">
    <property type="term" value="C:mitochondrial large ribosomal subunit"/>
    <property type="evidence" value="ECO:0007669"/>
    <property type="project" value="TreeGrafter"/>
</dbReference>
<proteinExistence type="inferred from homology"/>
<dbReference type="InterPro" id="IPR034704">
    <property type="entry name" value="Ribosomal_bL28/bL31-like_sf"/>
</dbReference>
<protein>
    <recommendedName>
        <fullName evidence="4">Large ribosomal subunit protein bL28m</fullName>
    </recommendedName>
</protein>
<evidence type="ECO:0000256" key="4">
    <source>
        <dbReference type="ARBA" id="ARBA00035269"/>
    </source>
</evidence>
<keyword evidence="2" id="KW-0689">Ribosomal protein</keyword>
<dbReference type="Proteomes" id="UP001306508">
    <property type="component" value="Unassembled WGS sequence"/>
</dbReference>
<dbReference type="SUPFAM" id="SSF143800">
    <property type="entry name" value="L28p-like"/>
    <property type="match status" value="1"/>
</dbReference>
<dbReference type="FunFam" id="2.30.170.40:FF:000003">
    <property type="entry name" value="54S ribosomal protein L24"/>
    <property type="match status" value="1"/>
</dbReference>
<evidence type="ECO:0000313" key="6">
    <source>
        <dbReference type="EMBL" id="KAK5780674.1"/>
    </source>
</evidence>
<keyword evidence="7" id="KW-1185">Reference proteome</keyword>
<name>A0AAN7ZSR2_9SACH</name>
<dbReference type="EMBL" id="JAWIZZ010000040">
    <property type="protein sequence ID" value="KAK5780674.1"/>
    <property type="molecule type" value="Genomic_DNA"/>
</dbReference>
<evidence type="ECO:0000313" key="7">
    <source>
        <dbReference type="Proteomes" id="UP001306508"/>
    </source>
</evidence>
<organism evidence="6 7">
    <name type="scientific">Arxiozyma heterogenica</name>
    <dbReference type="NCBI Taxonomy" id="278026"/>
    <lineage>
        <taxon>Eukaryota</taxon>
        <taxon>Fungi</taxon>
        <taxon>Dikarya</taxon>
        <taxon>Ascomycota</taxon>
        <taxon>Saccharomycotina</taxon>
        <taxon>Saccharomycetes</taxon>
        <taxon>Saccharomycetales</taxon>
        <taxon>Saccharomycetaceae</taxon>
        <taxon>Arxiozyma</taxon>
    </lineage>
</organism>
<dbReference type="InterPro" id="IPR026569">
    <property type="entry name" value="Ribosomal_bL28"/>
</dbReference>
<comment type="function">
    <text evidence="5">Component of the mitochondrial ribosome (mitoribosome), a dedicated translation machinery responsible for the synthesis of mitochondrial genome-encoded proteins, including at least some of the essential transmembrane subunits of the mitochondrial respiratory chain. The mitoribosomes are attached to the mitochondrial inner membrane and translation products are cotranslationally integrated into the membrane.</text>
</comment>
<dbReference type="Pfam" id="PF00830">
    <property type="entry name" value="Ribosomal_L28"/>
    <property type="match status" value="1"/>
</dbReference>
<reference evidence="7" key="1">
    <citation type="submission" date="2023-07" db="EMBL/GenBank/DDBJ databases">
        <title>A draft genome of Kazachstania heterogenica Y-27499.</title>
        <authorList>
            <person name="Donic C."/>
            <person name="Kralova J.S."/>
            <person name="Fidel L."/>
            <person name="Ben-Dor S."/>
            <person name="Jung S."/>
        </authorList>
    </citation>
    <scope>NUCLEOTIDE SEQUENCE [LARGE SCALE GENOMIC DNA]</scope>
    <source>
        <strain evidence="7">Y27499</strain>
    </source>
</reference>
<evidence type="ECO:0000256" key="1">
    <source>
        <dbReference type="ARBA" id="ARBA00008760"/>
    </source>
</evidence>
<evidence type="ECO:0000256" key="3">
    <source>
        <dbReference type="ARBA" id="ARBA00023274"/>
    </source>
</evidence>
<gene>
    <name evidence="6" type="ORF">RI543_001796</name>
</gene>
<evidence type="ECO:0000256" key="2">
    <source>
        <dbReference type="ARBA" id="ARBA00022980"/>
    </source>
</evidence>
<accession>A0AAN7ZSR2</accession>
<dbReference type="PANTHER" id="PTHR13528">
    <property type="entry name" value="39S RIBOSOMAL PROTEIN L28, MITOCHONDRIAL"/>
    <property type="match status" value="1"/>
</dbReference>
<dbReference type="AlphaFoldDB" id="A0AAN7ZSR2"/>
<sequence>MGNKWFVFKRYFSQYIGLQREWKQVEIRKVAAPKAYKVGDPKPAYIVKKIPEYPDYPYGESRIFKQSNTGLYGGSFIQFGNSISESKHKTRRKWYPNVIRKRLWSEALNKMIHLKLTTKVLRTISHEGGLDNYLCKDKPARIKELGSFGWKLRYDVLTAKEKRITK</sequence>
<dbReference type="GO" id="GO:0003735">
    <property type="term" value="F:structural constituent of ribosome"/>
    <property type="evidence" value="ECO:0007669"/>
    <property type="project" value="InterPro"/>
</dbReference>
<comment type="similarity">
    <text evidence="1">Belongs to the bacterial ribosomal protein bL28 family.</text>
</comment>
<comment type="caution">
    <text evidence="6">The sequence shown here is derived from an EMBL/GenBank/DDBJ whole genome shotgun (WGS) entry which is preliminary data.</text>
</comment>